<evidence type="ECO:0000256" key="1">
    <source>
        <dbReference type="SAM" id="MobiDB-lite"/>
    </source>
</evidence>
<name>T1AHJ5_9ZZZZ</name>
<evidence type="ECO:0000313" key="2">
    <source>
        <dbReference type="EMBL" id="EQD56657.1"/>
    </source>
</evidence>
<dbReference type="Gene3D" id="3.40.228.10">
    <property type="entry name" value="Dimethylsulfoxide Reductase, domain 2"/>
    <property type="match status" value="1"/>
</dbReference>
<protein>
    <submittedName>
        <fullName evidence="2">Molybdopterin oxidoreductase Fe4S4 domain family protein</fullName>
    </submittedName>
</protein>
<comment type="caution">
    <text evidence="2">The sequence shown here is derived from an EMBL/GenBank/DDBJ whole genome shotgun (WGS) entry which is preliminary data.</text>
</comment>
<feature type="compositionally biased region" description="Pro residues" evidence="1">
    <location>
        <begin position="42"/>
        <end position="55"/>
    </location>
</feature>
<reference evidence="2" key="1">
    <citation type="submission" date="2013-08" db="EMBL/GenBank/DDBJ databases">
        <authorList>
            <person name="Mendez C."/>
            <person name="Richter M."/>
            <person name="Ferrer M."/>
            <person name="Sanchez J."/>
        </authorList>
    </citation>
    <scope>NUCLEOTIDE SEQUENCE</scope>
</reference>
<gene>
    <name evidence="2" type="ORF">B2A_05150</name>
</gene>
<dbReference type="AlphaFoldDB" id="T1AHJ5"/>
<feature type="region of interest" description="Disordered" evidence="1">
    <location>
        <begin position="38"/>
        <end position="73"/>
    </location>
</feature>
<dbReference type="EMBL" id="AUZZ01003543">
    <property type="protein sequence ID" value="EQD56657.1"/>
    <property type="molecule type" value="Genomic_DNA"/>
</dbReference>
<accession>T1AHJ5</accession>
<dbReference type="SUPFAM" id="SSF53706">
    <property type="entry name" value="Formate dehydrogenase/DMSO reductase, domains 1-3"/>
    <property type="match status" value="1"/>
</dbReference>
<organism evidence="2">
    <name type="scientific">mine drainage metagenome</name>
    <dbReference type="NCBI Taxonomy" id="410659"/>
    <lineage>
        <taxon>unclassified sequences</taxon>
        <taxon>metagenomes</taxon>
        <taxon>ecological metagenomes</taxon>
    </lineage>
</organism>
<reference evidence="2" key="2">
    <citation type="journal article" date="2014" name="ISME J.">
        <title>Microbial stratification in low pH oxic and suboxic macroscopic growths along an acid mine drainage.</title>
        <authorList>
            <person name="Mendez-Garcia C."/>
            <person name="Mesa V."/>
            <person name="Sprenger R.R."/>
            <person name="Richter M."/>
            <person name="Diez M.S."/>
            <person name="Solano J."/>
            <person name="Bargiela R."/>
            <person name="Golyshina O.V."/>
            <person name="Manteca A."/>
            <person name="Ramos J.L."/>
            <person name="Gallego J.R."/>
            <person name="Llorente I."/>
            <person name="Martins Dos Santos V.A."/>
            <person name="Jensen O.N."/>
            <person name="Pelaez A.I."/>
            <person name="Sanchez J."/>
            <person name="Ferrer M."/>
        </authorList>
    </citation>
    <scope>NUCLEOTIDE SEQUENCE</scope>
</reference>
<feature type="non-terminal residue" evidence="2">
    <location>
        <position position="94"/>
    </location>
</feature>
<sequence length="94" mass="10205">MHAMRGVSAHSNGFHTCRAIHVLQMLLGAIDTPGSWRYKSPYPKPIPGGEPPGRPRTPGGPLDAPPLGFPRGPQDLLVDEAGEPLRLDRAFSWE</sequence>
<proteinExistence type="predicted"/>